<proteinExistence type="predicted"/>
<evidence type="ECO:0000256" key="7">
    <source>
        <dbReference type="PROSITE-ProRule" id="PRU00221"/>
    </source>
</evidence>
<dbReference type="PROSITE" id="PS50082">
    <property type="entry name" value="WD_REPEATS_2"/>
    <property type="match status" value="1"/>
</dbReference>
<dbReference type="Pfam" id="PF13923">
    <property type="entry name" value="zf-C3HC4_2"/>
    <property type="match status" value="1"/>
</dbReference>
<gene>
    <name evidence="10" type="ORF">STAS_30398</name>
</gene>
<dbReference type="GO" id="GO:0043161">
    <property type="term" value="P:proteasome-mediated ubiquitin-dependent protein catabolic process"/>
    <property type="evidence" value="ECO:0007669"/>
    <property type="project" value="TreeGrafter"/>
</dbReference>
<keyword evidence="5" id="KW-0862">Zinc</keyword>
<dbReference type="GO" id="GO:0061630">
    <property type="term" value="F:ubiquitin protein ligase activity"/>
    <property type="evidence" value="ECO:0007669"/>
    <property type="project" value="InterPro"/>
</dbReference>
<evidence type="ECO:0000256" key="3">
    <source>
        <dbReference type="ARBA" id="ARBA00022737"/>
    </source>
</evidence>
<dbReference type="InterPro" id="IPR019775">
    <property type="entry name" value="WD40_repeat_CS"/>
</dbReference>
<dbReference type="CDD" id="cd16504">
    <property type="entry name" value="RING-HC_COP1"/>
    <property type="match status" value="1"/>
</dbReference>
<evidence type="ECO:0000256" key="1">
    <source>
        <dbReference type="ARBA" id="ARBA00022574"/>
    </source>
</evidence>
<keyword evidence="8" id="KW-0175">Coiled coil</keyword>
<evidence type="ECO:0000256" key="5">
    <source>
        <dbReference type="ARBA" id="ARBA00022833"/>
    </source>
</evidence>
<dbReference type="Gene3D" id="3.30.40.10">
    <property type="entry name" value="Zinc/RING finger domain, C3HC4 (zinc finger)"/>
    <property type="match status" value="1"/>
</dbReference>
<keyword evidence="3" id="KW-0677">Repeat</keyword>
<keyword evidence="4 6" id="KW-0863">Zinc-finger</keyword>
<sequence>MGDESSHLSCRLPVINSESNSELQESEEIDKDILCPICIQIIKDVFLTACGHSFCYMCITTHLRNKSDCPCCSKFLTPAHLYPNFLLNKLLMKSSNREIAKIGSPTEQLRRALEQGCETSVKDLSSLLSLISEKKEKMEQQEAETNLQILFEFMLSLRKKKVDELNEIQEDLHSIKEDIEAVERRRSELCRIRDIFSAKKEYCESTRLSSVYAQNIKASEKSSSSTYLKLENDDFSGSDTQNHTQSGIVVAKKRRVHAQFNDLQEYYLQTRRYWASQTSEHDLLSLNREGLSGGLDEFNSVLSSFTRYGRLRVVAEIRHEDLFHSANNIISSIEFDRDAELFATAGVSRRIKIFDFATVLNGSADEQFPIAEMSTRSKLSCVSWNKYTKDQMASSDYEGIITVWDVNTRQVGSANHHIHYFDLRKTNQPLISFSAHKKAVSYVKFMSNTELASASTDNTLRLWDVNDNLPVRTYKGHTNEKNFVGLAVNEEYIACGSETNEVYVYHKAIARPAVLHKFDSEMEEADDDPSSYFISAVCWKSHSPTILTANSRGTIKVLVLAA</sequence>
<dbReference type="PANTHER" id="PTHR44080">
    <property type="entry name" value="E3 UBIQUITIN-PROTEIN LIGASE COP1"/>
    <property type="match status" value="1"/>
</dbReference>
<name>A0A5A7R9G9_STRAF</name>
<dbReference type="SMART" id="SM00320">
    <property type="entry name" value="WD40"/>
    <property type="match status" value="4"/>
</dbReference>
<organism evidence="10 11">
    <name type="scientific">Striga asiatica</name>
    <name type="common">Asiatic witchweed</name>
    <name type="synonym">Buchnera asiatica</name>
    <dbReference type="NCBI Taxonomy" id="4170"/>
    <lineage>
        <taxon>Eukaryota</taxon>
        <taxon>Viridiplantae</taxon>
        <taxon>Streptophyta</taxon>
        <taxon>Embryophyta</taxon>
        <taxon>Tracheophyta</taxon>
        <taxon>Spermatophyta</taxon>
        <taxon>Magnoliopsida</taxon>
        <taxon>eudicotyledons</taxon>
        <taxon>Gunneridae</taxon>
        <taxon>Pentapetalae</taxon>
        <taxon>asterids</taxon>
        <taxon>lamiids</taxon>
        <taxon>Lamiales</taxon>
        <taxon>Orobanchaceae</taxon>
        <taxon>Buchnereae</taxon>
        <taxon>Striga</taxon>
    </lineage>
</organism>
<keyword evidence="2" id="KW-0479">Metal-binding</keyword>
<keyword evidence="11" id="KW-1185">Reference proteome</keyword>
<evidence type="ECO:0000256" key="6">
    <source>
        <dbReference type="PROSITE-ProRule" id="PRU00175"/>
    </source>
</evidence>
<feature type="repeat" description="WD" evidence="7">
    <location>
        <begin position="433"/>
        <end position="473"/>
    </location>
</feature>
<evidence type="ECO:0000313" key="10">
    <source>
        <dbReference type="EMBL" id="GER52911.1"/>
    </source>
</evidence>
<dbReference type="OrthoDB" id="273771at2759"/>
<dbReference type="AlphaFoldDB" id="A0A5A7R9G9"/>
<evidence type="ECO:0000256" key="4">
    <source>
        <dbReference type="ARBA" id="ARBA00022771"/>
    </source>
</evidence>
<dbReference type="SUPFAM" id="SSF57850">
    <property type="entry name" value="RING/U-box"/>
    <property type="match status" value="1"/>
</dbReference>
<evidence type="ECO:0000259" key="9">
    <source>
        <dbReference type="PROSITE" id="PS50089"/>
    </source>
</evidence>
<dbReference type="PROSITE" id="PS00518">
    <property type="entry name" value="ZF_RING_1"/>
    <property type="match status" value="1"/>
</dbReference>
<dbReference type="PANTHER" id="PTHR44080:SF8">
    <property type="entry name" value="E3 UBIQUITIN-PROTEIN LIGASE COP1-LIKE"/>
    <property type="match status" value="1"/>
</dbReference>
<evidence type="ECO:0000313" key="11">
    <source>
        <dbReference type="Proteomes" id="UP000325081"/>
    </source>
</evidence>
<feature type="coiled-coil region" evidence="8">
    <location>
        <begin position="121"/>
        <end position="185"/>
    </location>
</feature>
<dbReference type="EMBL" id="BKCP01010514">
    <property type="protein sequence ID" value="GER52911.1"/>
    <property type="molecule type" value="Genomic_DNA"/>
</dbReference>
<dbReference type="InterPro" id="IPR001680">
    <property type="entry name" value="WD40_rpt"/>
</dbReference>
<dbReference type="SMART" id="SM00184">
    <property type="entry name" value="RING"/>
    <property type="match status" value="1"/>
</dbReference>
<dbReference type="InterPro" id="IPR017907">
    <property type="entry name" value="Znf_RING_CS"/>
</dbReference>
<comment type="caution">
    <text evidence="10">The sequence shown here is derived from an EMBL/GenBank/DDBJ whole genome shotgun (WGS) entry which is preliminary data.</text>
</comment>
<dbReference type="InterPro" id="IPR001841">
    <property type="entry name" value="Znf_RING"/>
</dbReference>
<dbReference type="InterPro" id="IPR042755">
    <property type="entry name" value="COP1"/>
</dbReference>
<evidence type="ECO:0000256" key="2">
    <source>
        <dbReference type="ARBA" id="ARBA00022723"/>
    </source>
</evidence>
<dbReference type="PROSITE" id="PS50089">
    <property type="entry name" value="ZF_RING_2"/>
    <property type="match status" value="1"/>
</dbReference>
<dbReference type="InterPro" id="IPR015943">
    <property type="entry name" value="WD40/YVTN_repeat-like_dom_sf"/>
</dbReference>
<feature type="domain" description="RING-type" evidence="9">
    <location>
        <begin position="35"/>
        <end position="73"/>
    </location>
</feature>
<protein>
    <submittedName>
        <fullName evidence="10">E3 ubiquitin-protein ligase COP1</fullName>
    </submittedName>
</protein>
<keyword evidence="1 7" id="KW-0853">WD repeat</keyword>
<dbReference type="InterPro" id="IPR036322">
    <property type="entry name" value="WD40_repeat_dom_sf"/>
</dbReference>
<dbReference type="Pfam" id="PF00400">
    <property type="entry name" value="WD40"/>
    <property type="match status" value="1"/>
</dbReference>
<reference evidence="11" key="1">
    <citation type="journal article" date="2019" name="Curr. Biol.">
        <title>Genome Sequence of Striga asiatica Provides Insight into the Evolution of Plant Parasitism.</title>
        <authorList>
            <person name="Yoshida S."/>
            <person name="Kim S."/>
            <person name="Wafula E.K."/>
            <person name="Tanskanen J."/>
            <person name="Kim Y.M."/>
            <person name="Honaas L."/>
            <person name="Yang Z."/>
            <person name="Spallek T."/>
            <person name="Conn C.E."/>
            <person name="Ichihashi Y."/>
            <person name="Cheong K."/>
            <person name="Cui S."/>
            <person name="Der J.P."/>
            <person name="Gundlach H."/>
            <person name="Jiao Y."/>
            <person name="Hori C."/>
            <person name="Ishida J.K."/>
            <person name="Kasahara H."/>
            <person name="Kiba T."/>
            <person name="Kim M.S."/>
            <person name="Koo N."/>
            <person name="Laohavisit A."/>
            <person name="Lee Y.H."/>
            <person name="Lumba S."/>
            <person name="McCourt P."/>
            <person name="Mortimer J.C."/>
            <person name="Mutuku J.M."/>
            <person name="Nomura T."/>
            <person name="Sasaki-Sekimoto Y."/>
            <person name="Seto Y."/>
            <person name="Wang Y."/>
            <person name="Wakatake T."/>
            <person name="Sakakibara H."/>
            <person name="Demura T."/>
            <person name="Yamaguchi S."/>
            <person name="Yoneyama K."/>
            <person name="Manabe R.I."/>
            <person name="Nelson D.C."/>
            <person name="Schulman A.H."/>
            <person name="Timko M.P."/>
            <person name="dePamphilis C.W."/>
            <person name="Choi D."/>
            <person name="Shirasu K."/>
        </authorList>
    </citation>
    <scope>NUCLEOTIDE SEQUENCE [LARGE SCALE GENOMIC DNA]</scope>
    <source>
        <strain evidence="11">cv. UVA1</strain>
    </source>
</reference>
<dbReference type="PROSITE" id="PS00678">
    <property type="entry name" value="WD_REPEATS_1"/>
    <property type="match status" value="1"/>
</dbReference>
<dbReference type="Proteomes" id="UP000325081">
    <property type="component" value="Unassembled WGS sequence"/>
</dbReference>
<accession>A0A5A7R9G9</accession>
<dbReference type="PROSITE" id="PS50294">
    <property type="entry name" value="WD_REPEATS_REGION"/>
    <property type="match status" value="1"/>
</dbReference>
<dbReference type="GO" id="GO:0008270">
    <property type="term" value="F:zinc ion binding"/>
    <property type="evidence" value="ECO:0007669"/>
    <property type="project" value="UniProtKB-KW"/>
</dbReference>
<dbReference type="InterPro" id="IPR013083">
    <property type="entry name" value="Znf_RING/FYVE/PHD"/>
</dbReference>
<dbReference type="Gene3D" id="2.130.10.10">
    <property type="entry name" value="YVTN repeat-like/Quinoprotein amine dehydrogenase"/>
    <property type="match status" value="2"/>
</dbReference>
<dbReference type="SUPFAM" id="SSF50978">
    <property type="entry name" value="WD40 repeat-like"/>
    <property type="match status" value="1"/>
</dbReference>
<evidence type="ECO:0000256" key="8">
    <source>
        <dbReference type="SAM" id="Coils"/>
    </source>
</evidence>